<dbReference type="PANTHER" id="PTHR12436">
    <property type="entry name" value="80 KDA MCM3-ASSOCIATED PROTEIN"/>
    <property type="match status" value="1"/>
</dbReference>
<accession>T1K4K5</accession>
<dbReference type="GO" id="GO:0006406">
    <property type="term" value="P:mRNA export from nucleus"/>
    <property type="evidence" value="ECO:0007669"/>
    <property type="project" value="TreeGrafter"/>
</dbReference>
<dbReference type="PANTHER" id="PTHR12436:SF3">
    <property type="entry name" value="GERMINAL-CENTER ASSOCIATED NUCLEAR PROTEIN"/>
    <property type="match status" value="1"/>
</dbReference>
<dbReference type="Gene3D" id="1.25.40.990">
    <property type="match status" value="1"/>
</dbReference>
<name>T1K4K5_TETUR</name>
<comment type="similarity">
    <text evidence="1">Belongs to the SAC3 family.</text>
</comment>
<protein>
    <recommendedName>
        <fullName evidence="2">PCI domain-containing protein</fullName>
    </recommendedName>
</protein>
<organism evidence="3 4">
    <name type="scientific">Tetranychus urticae</name>
    <name type="common">Two-spotted spider mite</name>
    <dbReference type="NCBI Taxonomy" id="32264"/>
    <lineage>
        <taxon>Eukaryota</taxon>
        <taxon>Metazoa</taxon>
        <taxon>Ecdysozoa</taxon>
        <taxon>Arthropoda</taxon>
        <taxon>Chelicerata</taxon>
        <taxon>Arachnida</taxon>
        <taxon>Acari</taxon>
        <taxon>Acariformes</taxon>
        <taxon>Trombidiformes</taxon>
        <taxon>Prostigmata</taxon>
        <taxon>Eleutherengona</taxon>
        <taxon>Raphignathae</taxon>
        <taxon>Tetranychoidea</taxon>
        <taxon>Tetranychidae</taxon>
        <taxon>Tetranychus</taxon>
    </lineage>
</organism>
<dbReference type="GO" id="GO:0070390">
    <property type="term" value="C:transcription export complex 2"/>
    <property type="evidence" value="ECO:0007669"/>
    <property type="project" value="TreeGrafter"/>
</dbReference>
<dbReference type="eggNOG" id="KOG1860">
    <property type="taxonomic scope" value="Eukaryota"/>
</dbReference>
<dbReference type="AlphaFoldDB" id="T1K4K5"/>
<proteinExistence type="inferred from homology"/>
<dbReference type="InterPro" id="IPR000717">
    <property type="entry name" value="PCI_dom"/>
</dbReference>
<dbReference type="EnsemblMetazoa" id="tetur05g02940.1">
    <property type="protein sequence ID" value="tetur05g02940.1"/>
    <property type="gene ID" value="tetur05g02940"/>
</dbReference>
<reference evidence="4" key="1">
    <citation type="submission" date="2011-08" db="EMBL/GenBank/DDBJ databases">
        <authorList>
            <person name="Rombauts S."/>
        </authorList>
    </citation>
    <scope>NUCLEOTIDE SEQUENCE</scope>
    <source>
        <strain evidence="4">London</strain>
    </source>
</reference>
<dbReference type="Pfam" id="PF03399">
    <property type="entry name" value="SAC3_GANP"/>
    <property type="match status" value="1"/>
</dbReference>
<dbReference type="InterPro" id="IPR045107">
    <property type="entry name" value="SAC3/GANP/THP3"/>
</dbReference>
<dbReference type="PROSITE" id="PS50250">
    <property type="entry name" value="PCI"/>
    <property type="match status" value="1"/>
</dbReference>
<dbReference type="InterPro" id="IPR005062">
    <property type="entry name" value="SAC3/GANP/THP3_conserved"/>
</dbReference>
<evidence type="ECO:0000313" key="4">
    <source>
        <dbReference type="Proteomes" id="UP000015104"/>
    </source>
</evidence>
<dbReference type="GO" id="GO:0005737">
    <property type="term" value="C:cytoplasm"/>
    <property type="evidence" value="ECO:0007669"/>
    <property type="project" value="TreeGrafter"/>
</dbReference>
<dbReference type="STRING" id="32264.T1K4K5"/>
<keyword evidence="4" id="KW-1185">Reference proteome</keyword>
<sequence>MVHGICQQLRKTKGPSFAEKIGYPSTFKLETPRQLFLSMEWILNHLIDKFDDKNIDKCEWYDFIWTTFRLIRRKITQFELDDLDAVHMLEVFTRFHIFSAHNMSEFTSSGFVEHLNFENLGKCLITLNHFYDDFSRRSIHCENEAEFRAYFLLYFSRSDIMMTVTRFDPVIQKSSAIQFAVKCLSAIDSNNYVDFFKLVQKADFLTSCMLHRYFYEVRKMSFQIMSKAFIRSSESLKYRKSGLKKLLAFEDEDELNEFCNHIGIEADEQSVIFSKKNLIEKDVPPNRRISNQLIEYKRKSQSLSKIIGKKKA</sequence>
<dbReference type="Proteomes" id="UP000015104">
    <property type="component" value="Unassembled WGS sequence"/>
</dbReference>
<evidence type="ECO:0000259" key="2">
    <source>
        <dbReference type="PROSITE" id="PS50250"/>
    </source>
</evidence>
<reference evidence="3" key="2">
    <citation type="submission" date="2015-06" db="UniProtKB">
        <authorList>
            <consortium name="EnsemblMetazoa"/>
        </authorList>
    </citation>
    <scope>IDENTIFICATION</scope>
</reference>
<evidence type="ECO:0000256" key="1">
    <source>
        <dbReference type="ARBA" id="ARBA00038443"/>
    </source>
</evidence>
<evidence type="ECO:0000313" key="3">
    <source>
        <dbReference type="EnsemblMetazoa" id="tetur05g02940.1"/>
    </source>
</evidence>
<dbReference type="HOGENOM" id="CLU_047746_2_0_1"/>
<dbReference type="EMBL" id="CAEY01001579">
    <property type="status" value="NOT_ANNOTATED_CDS"/>
    <property type="molecule type" value="Genomic_DNA"/>
</dbReference>
<feature type="domain" description="PCI" evidence="2">
    <location>
        <begin position="116"/>
        <end position="290"/>
    </location>
</feature>